<dbReference type="AlphaFoldDB" id="A0A7W9BU86"/>
<evidence type="ECO:0000259" key="4">
    <source>
        <dbReference type="Pfam" id="PF13649"/>
    </source>
</evidence>
<proteinExistence type="predicted"/>
<dbReference type="PANTHER" id="PTHR43464">
    <property type="entry name" value="METHYLTRANSFERASE"/>
    <property type="match status" value="1"/>
</dbReference>
<gene>
    <name evidence="5" type="ORF">FHS99_002734</name>
</gene>
<evidence type="ECO:0000313" key="5">
    <source>
        <dbReference type="EMBL" id="MBB5730236.1"/>
    </source>
</evidence>
<keyword evidence="1 5" id="KW-0489">Methyltransferase</keyword>
<dbReference type="Pfam" id="PF13649">
    <property type="entry name" value="Methyltransf_25"/>
    <property type="match status" value="1"/>
</dbReference>
<dbReference type="SUPFAM" id="SSF53335">
    <property type="entry name" value="S-adenosyl-L-methionine-dependent methyltransferases"/>
    <property type="match status" value="1"/>
</dbReference>
<keyword evidence="6" id="KW-1185">Reference proteome</keyword>
<name>A0A7W9BU86_9SPHN</name>
<dbReference type="Proteomes" id="UP000546701">
    <property type="component" value="Unassembled WGS sequence"/>
</dbReference>
<comment type="caution">
    <text evidence="5">The sequence shown here is derived from an EMBL/GenBank/DDBJ whole genome shotgun (WGS) entry which is preliminary data.</text>
</comment>
<dbReference type="InterPro" id="IPR041698">
    <property type="entry name" value="Methyltransf_25"/>
</dbReference>
<keyword evidence="3" id="KW-0949">S-adenosyl-L-methionine</keyword>
<organism evidence="5 6">
    <name type="scientific">Sphingomonas prati</name>
    <dbReference type="NCBI Taxonomy" id="1843237"/>
    <lineage>
        <taxon>Bacteria</taxon>
        <taxon>Pseudomonadati</taxon>
        <taxon>Pseudomonadota</taxon>
        <taxon>Alphaproteobacteria</taxon>
        <taxon>Sphingomonadales</taxon>
        <taxon>Sphingomonadaceae</taxon>
        <taxon>Sphingomonas</taxon>
    </lineage>
</organism>
<dbReference type="PANTHER" id="PTHR43464:SF19">
    <property type="entry name" value="UBIQUINONE BIOSYNTHESIS O-METHYLTRANSFERASE, MITOCHONDRIAL"/>
    <property type="match status" value="1"/>
</dbReference>
<dbReference type="RefSeq" id="WP_157176281.1">
    <property type="nucleotide sequence ID" value="NZ_BMJP01000004.1"/>
</dbReference>
<dbReference type="CDD" id="cd02440">
    <property type="entry name" value="AdoMet_MTases"/>
    <property type="match status" value="1"/>
</dbReference>
<dbReference type="EMBL" id="JACIJR010000006">
    <property type="protein sequence ID" value="MBB5730236.1"/>
    <property type="molecule type" value="Genomic_DNA"/>
</dbReference>
<dbReference type="GO" id="GO:0008168">
    <property type="term" value="F:methyltransferase activity"/>
    <property type="evidence" value="ECO:0007669"/>
    <property type="project" value="UniProtKB-KW"/>
</dbReference>
<dbReference type="Gene3D" id="3.40.50.150">
    <property type="entry name" value="Vaccinia Virus protein VP39"/>
    <property type="match status" value="1"/>
</dbReference>
<sequence>MSEDSSAGWEAVATRFARIRSNVGTDVIAAWSDHVRPAGTIVDIGCGTGEPIARTLVDKGFDVYGIDPAPTLLAAFRRNFLNATVACEPAEASRFFNRRFDGAVAIGLIFLLPEDAQRALIDRVGGALEPGGHFLFSAPRQVCCWTDSLTGRPSSSLGETRYREYLTNARLRFVDTYVDEGSNTYFHAASEA</sequence>
<dbReference type="OrthoDB" id="9765084at2"/>
<protein>
    <submittedName>
        <fullName evidence="5">SAM-dependent methyltransferase</fullName>
    </submittedName>
</protein>
<dbReference type="InterPro" id="IPR029063">
    <property type="entry name" value="SAM-dependent_MTases_sf"/>
</dbReference>
<evidence type="ECO:0000256" key="1">
    <source>
        <dbReference type="ARBA" id="ARBA00022603"/>
    </source>
</evidence>
<evidence type="ECO:0000313" key="6">
    <source>
        <dbReference type="Proteomes" id="UP000546701"/>
    </source>
</evidence>
<dbReference type="GO" id="GO:0032259">
    <property type="term" value="P:methylation"/>
    <property type="evidence" value="ECO:0007669"/>
    <property type="project" value="UniProtKB-KW"/>
</dbReference>
<accession>A0A7W9BU86</accession>
<evidence type="ECO:0000256" key="2">
    <source>
        <dbReference type="ARBA" id="ARBA00022679"/>
    </source>
</evidence>
<keyword evidence="2 5" id="KW-0808">Transferase</keyword>
<evidence type="ECO:0000256" key="3">
    <source>
        <dbReference type="ARBA" id="ARBA00022691"/>
    </source>
</evidence>
<reference evidence="5 6" key="1">
    <citation type="submission" date="2020-08" db="EMBL/GenBank/DDBJ databases">
        <title>Genomic Encyclopedia of Type Strains, Phase IV (KMG-IV): sequencing the most valuable type-strain genomes for metagenomic binning, comparative biology and taxonomic classification.</title>
        <authorList>
            <person name="Goeker M."/>
        </authorList>
    </citation>
    <scope>NUCLEOTIDE SEQUENCE [LARGE SCALE GENOMIC DNA]</scope>
    <source>
        <strain evidence="5 6">DSM 103336</strain>
    </source>
</reference>
<feature type="domain" description="Methyltransferase" evidence="4">
    <location>
        <begin position="41"/>
        <end position="132"/>
    </location>
</feature>